<feature type="transmembrane region" description="Helical" evidence="7">
    <location>
        <begin position="20"/>
        <end position="41"/>
    </location>
</feature>
<dbReference type="EMBL" id="LJCR01000462">
    <property type="protein sequence ID" value="KPV52686.1"/>
    <property type="molecule type" value="Genomic_DNA"/>
</dbReference>
<evidence type="ECO:0000256" key="4">
    <source>
        <dbReference type="ARBA" id="ARBA00022692"/>
    </source>
</evidence>
<dbReference type="PANTHER" id="PTHR43744:SF12">
    <property type="entry name" value="ABC TRANSPORTER PERMEASE PROTEIN MG189-RELATED"/>
    <property type="match status" value="1"/>
</dbReference>
<keyword evidence="5 7" id="KW-1133">Transmembrane helix</keyword>
<evidence type="ECO:0000256" key="1">
    <source>
        <dbReference type="ARBA" id="ARBA00004651"/>
    </source>
</evidence>
<dbReference type="Gene3D" id="1.10.3720.10">
    <property type="entry name" value="MetI-like"/>
    <property type="match status" value="1"/>
</dbReference>
<sequence length="285" mass="31133">MAAQQIRASAPASRTIVPLLQYLIGGFVALLVLIPLVATVINGFKTNADLLTNPFGLPERWEFSNYSSVLQNPSFWRQMGNSTLVMLGTALGVLIVASMAAFVFARLQFRGREILFNFFTLGLLFPIAVAILPLYITLRQANLVDSLWGIILPQVAFGLPGNILILRGFFASIPRELDEAAAIDGCSPVGFFWRVLLPLMRPALAAVAVLTMVGSWNNFFLPLLVLNSERLYTLPLGIMQFQGQFGTDWGRVLSFVSLALVPTIVFYLLAERQIIAGLTAGAVKG</sequence>
<gene>
    <name evidence="9" type="ORF">SE17_14000</name>
</gene>
<dbReference type="GO" id="GO:0055085">
    <property type="term" value="P:transmembrane transport"/>
    <property type="evidence" value="ECO:0007669"/>
    <property type="project" value="InterPro"/>
</dbReference>
<feature type="transmembrane region" description="Helical" evidence="7">
    <location>
        <begin position="114"/>
        <end position="135"/>
    </location>
</feature>
<feature type="domain" description="ABC transmembrane type-1" evidence="8">
    <location>
        <begin position="79"/>
        <end position="270"/>
    </location>
</feature>
<comment type="similarity">
    <text evidence="7">Belongs to the binding-protein-dependent transport system permease family.</text>
</comment>
<dbReference type="GO" id="GO:0005524">
    <property type="term" value="F:ATP binding"/>
    <property type="evidence" value="ECO:0007669"/>
    <property type="project" value="UniProtKB-KW"/>
</dbReference>
<keyword evidence="6 7" id="KW-0472">Membrane</keyword>
<evidence type="ECO:0000256" key="2">
    <source>
        <dbReference type="ARBA" id="ARBA00022448"/>
    </source>
</evidence>
<comment type="subcellular location">
    <subcellularLocation>
        <location evidence="1 7">Cell membrane</location>
        <topology evidence="1 7">Multi-pass membrane protein</topology>
    </subcellularLocation>
</comment>
<protein>
    <submittedName>
        <fullName evidence="9">Thiamine ABC transporter ATP-binding protein</fullName>
    </submittedName>
</protein>
<feature type="transmembrane region" description="Helical" evidence="7">
    <location>
        <begin position="249"/>
        <end position="270"/>
    </location>
</feature>
<keyword evidence="9" id="KW-0067">ATP-binding</keyword>
<evidence type="ECO:0000313" key="9">
    <source>
        <dbReference type="EMBL" id="KPV52686.1"/>
    </source>
</evidence>
<evidence type="ECO:0000256" key="3">
    <source>
        <dbReference type="ARBA" id="ARBA00022475"/>
    </source>
</evidence>
<reference evidence="9 10" key="1">
    <citation type="submission" date="2015-09" db="EMBL/GenBank/DDBJ databases">
        <title>Draft genome sequence of Kouleothrix aurantiaca JCM 19913.</title>
        <authorList>
            <person name="Hemp J."/>
        </authorList>
    </citation>
    <scope>NUCLEOTIDE SEQUENCE [LARGE SCALE GENOMIC DNA]</scope>
    <source>
        <strain evidence="9 10">COM-B</strain>
    </source>
</reference>
<feature type="transmembrane region" description="Helical" evidence="7">
    <location>
        <begin position="147"/>
        <end position="166"/>
    </location>
</feature>
<dbReference type="AlphaFoldDB" id="A0A0P9F803"/>
<dbReference type="PANTHER" id="PTHR43744">
    <property type="entry name" value="ABC TRANSPORTER PERMEASE PROTEIN MG189-RELATED-RELATED"/>
    <property type="match status" value="1"/>
</dbReference>
<keyword evidence="9" id="KW-0547">Nucleotide-binding</keyword>
<evidence type="ECO:0000256" key="6">
    <source>
        <dbReference type="ARBA" id="ARBA00023136"/>
    </source>
</evidence>
<feature type="transmembrane region" description="Helical" evidence="7">
    <location>
        <begin position="203"/>
        <end position="226"/>
    </location>
</feature>
<evidence type="ECO:0000256" key="7">
    <source>
        <dbReference type="RuleBase" id="RU363032"/>
    </source>
</evidence>
<organism evidence="9 10">
    <name type="scientific">Kouleothrix aurantiaca</name>
    <dbReference type="NCBI Taxonomy" id="186479"/>
    <lineage>
        <taxon>Bacteria</taxon>
        <taxon>Bacillati</taxon>
        <taxon>Chloroflexota</taxon>
        <taxon>Chloroflexia</taxon>
        <taxon>Chloroflexales</taxon>
        <taxon>Roseiflexineae</taxon>
        <taxon>Roseiflexaceae</taxon>
        <taxon>Kouleothrix</taxon>
    </lineage>
</organism>
<evidence type="ECO:0000256" key="5">
    <source>
        <dbReference type="ARBA" id="ARBA00022989"/>
    </source>
</evidence>
<evidence type="ECO:0000313" key="10">
    <source>
        <dbReference type="Proteomes" id="UP000050509"/>
    </source>
</evidence>
<keyword evidence="10" id="KW-1185">Reference proteome</keyword>
<dbReference type="InterPro" id="IPR000515">
    <property type="entry name" value="MetI-like"/>
</dbReference>
<dbReference type="Pfam" id="PF00528">
    <property type="entry name" value="BPD_transp_1"/>
    <property type="match status" value="1"/>
</dbReference>
<name>A0A0P9F803_9CHLR</name>
<dbReference type="Proteomes" id="UP000050509">
    <property type="component" value="Unassembled WGS sequence"/>
</dbReference>
<dbReference type="CDD" id="cd06261">
    <property type="entry name" value="TM_PBP2"/>
    <property type="match status" value="1"/>
</dbReference>
<feature type="transmembrane region" description="Helical" evidence="7">
    <location>
        <begin position="84"/>
        <end position="107"/>
    </location>
</feature>
<dbReference type="SUPFAM" id="SSF161098">
    <property type="entry name" value="MetI-like"/>
    <property type="match status" value="1"/>
</dbReference>
<accession>A0A0P9F803</accession>
<proteinExistence type="inferred from homology"/>
<keyword evidence="4 7" id="KW-0812">Transmembrane</keyword>
<dbReference type="InterPro" id="IPR035906">
    <property type="entry name" value="MetI-like_sf"/>
</dbReference>
<dbReference type="GO" id="GO:0005886">
    <property type="term" value="C:plasma membrane"/>
    <property type="evidence" value="ECO:0007669"/>
    <property type="project" value="UniProtKB-SubCell"/>
</dbReference>
<dbReference type="PROSITE" id="PS50928">
    <property type="entry name" value="ABC_TM1"/>
    <property type="match status" value="1"/>
</dbReference>
<keyword evidence="2 7" id="KW-0813">Transport</keyword>
<comment type="caution">
    <text evidence="9">The sequence shown here is derived from an EMBL/GenBank/DDBJ whole genome shotgun (WGS) entry which is preliminary data.</text>
</comment>
<keyword evidence="3" id="KW-1003">Cell membrane</keyword>
<evidence type="ECO:0000259" key="8">
    <source>
        <dbReference type="PROSITE" id="PS50928"/>
    </source>
</evidence>